<dbReference type="InterPro" id="IPR036291">
    <property type="entry name" value="NAD(P)-bd_dom_sf"/>
</dbReference>
<dbReference type="GO" id="GO:0005634">
    <property type="term" value="C:nucleus"/>
    <property type="evidence" value="ECO:0007669"/>
    <property type="project" value="TreeGrafter"/>
</dbReference>
<evidence type="ECO:0000259" key="4">
    <source>
        <dbReference type="Pfam" id="PF05368"/>
    </source>
</evidence>
<dbReference type="PANTHER" id="PTHR42748">
    <property type="entry name" value="NITROGEN METABOLITE REPRESSION PROTEIN NMRA FAMILY MEMBER"/>
    <property type="match status" value="1"/>
</dbReference>
<name>A0AAD7G3U9_MYCRO</name>
<dbReference type="SUPFAM" id="SSF51735">
    <property type="entry name" value="NAD(P)-binding Rossmann-fold domains"/>
    <property type="match status" value="1"/>
</dbReference>
<evidence type="ECO:0000313" key="6">
    <source>
        <dbReference type="Proteomes" id="UP001221757"/>
    </source>
</evidence>
<evidence type="ECO:0000256" key="1">
    <source>
        <dbReference type="ARBA" id="ARBA00006328"/>
    </source>
</evidence>
<gene>
    <name evidence="5" type="ORF">B0H17DRAFT_1092783</name>
</gene>
<evidence type="ECO:0000313" key="5">
    <source>
        <dbReference type="EMBL" id="KAJ7663503.1"/>
    </source>
</evidence>
<reference evidence="5" key="1">
    <citation type="submission" date="2023-03" db="EMBL/GenBank/DDBJ databases">
        <title>Massive genome expansion in bonnet fungi (Mycena s.s.) driven by repeated elements and novel gene families across ecological guilds.</title>
        <authorList>
            <consortium name="Lawrence Berkeley National Laboratory"/>
            <person name="Harder C.B."/>
            <person name="Miyauchi S."/>
            <person name="Viragh M."/>
            <person name="Kuo A."/>
            <person name="Thoen E."/>
            <person name="Andreopoulos B."/>
            <person name="Lu D."/>
            <person name="Skrede I."/>
            <person name="Drula E."/>
            <person name="Henrissat B."/>
            <person name="Morin E."/>
            <person name="Kohler A."/>
            <person name="Barry K."/>
            <person name="LaButti K."/>
            <person name="Morin E."/>
            <person name="Salamov A."/>
            <person name="Lipzen A."/>
            <person name="Mereny Z."/>
            <person name="Hegedus B."/>
            <person name="Baldrian P."/>
            <person name="Stursova M."/>
            <person name="Weitz H."/>
            <person name="Taylor A."/>
            <person name="Grigoriev I.V."/>
            <person name="Nagy L.G."/>
            <person name="Martin F."/>
            <person name="Kauserud H."/>
        </authorList>
    </citation>
    <scope>NUCLEOTIDE SEQUENCE</scope>
    <source>
        <strain evidence="5">CBHHK067</strain>
    </source>
</reference>
<feature type="domain" description="NmrA-like" evidence="4">
    <location>
        <begin position="28"/>
        <end position="311"/>
    </location>
</feature>
<protein>
    <submittedName>
        <fullName evidence="5">NAD(P)-binding protein</fullName>
    </submittedName>
</protein>
<dbReference type="EMBL" id="JARKIE010000233">
    <property type="protein sequence ID" value="KAJ7663503.1"/>
    <property type="molecule type" value="Genomic_DNA"/>
</dbReference>
<dbReference type="Gene3D" id="3.40.50.720">
    <property type="entry name" value="NAD(P)-binding Rossmann-like Domain"/>
    <property type="match status" value="1"/>
</dbReference>
<dbReference type="AlphaFoldDB" id="A0AAD7G3U9"/>
<keyword evidence="3" id="KW-0560">Oxidoreductase</keyword>
<dbReference type="InterPro" id="IPR051164">
    <property type="entry name" value="NmrA-like_oxidored"/>
</dbReference>
<dbReference type="GO" id="GO:0016491">
    <property type="term" value="F:oxidoreductase activity"/>
    <property type="evidence" value="ECO:0007669"/>
    <property type="project" value="UniProtKB-KW"/>
</dbReference>
<comment type="similarity">
    <text evidence="1">Belongs to the NmrA-type oxidoreductase family.</text>
</comment>
<evidence type="ECO:0000256" key="2">
    <source>
        <dbReference type="ARBA" id="ARBA00022857"/>
    </source>
</evidence>
<comment type="caution">
    <text evidence="5">The sequence shown here is derived from an EMBL/GenBank/DDBJ whole genome shotgun (WGS) entry which is preliminary data.</text>
</comment>
<dbReference type="PANTHER" id="PTHR42748:SF30">
    <property type="entry name" value="NMRA-LIKE DOMAIN-CONTAINING PROTEIN"/>
    <property type="match status" value="1"/>
</dbReference>
<accession>A0AAD7G3U9</accession>
<keyword evidence="2" id="KW-0521">NADP</keyword>
<evidence type="ECO:0000256" key="3">
    <source>
        <dbReference type="ARBA" id="ARBA00023002"/>
    </source>
</evidence>
<keyword evidence="6" id="KW-1185">Reference proteome</keyword>
<dbReference type="Proteomes" id="UP001221757">
    <property type="component" value="Unassembled WGS sequence"/>
</dbReference>
<dbReference type="Gene3D" id="3.90.25.10">
    <property type="entry name" value="UDP-galactose 4-epimerase, domain 1"/>
    <property type="match status" value="1"/>
</dbReference>
<dbReference type="Pfam" id="PF05368">
    <property type="entry name" value="NmrA"/>
    <property type="match status" value="1"/>
</dbReference>
<sequence>MPLIRVFICRARGVLYIPWGNRVFIRPVAVVGATGKQGGNVIKALAESDKPYRIRAFTRDATKPAAKALAKIGVEVVTVSLVVTNREQVFEAFSGADVAFHLDSERETAEGKLLIDAAKAGGVSRIVWSGIQSVTEASGGKYTCVYHWDSKAAISEYGRSSGCGFYGSNFLGMNAIMLAKQGDGSFAIRWPTKPSTVLPFIDTVYDYGLFVRQVLEQPVFPDGSEVRTSNENITVEDVALQLSRGTGKQVVFKQISVEEFKANIKSLGFPPHIIIDLVEHFLNYDEFGYYAGRATASHAGLTRAPRTFAEFVQATDWSPVFG</sequence>
<proteinExistence type="inferred from homology"/>
<organism evidence="5 6">
    <name type="scientific">Mycena rosella</name>
    <name type="common">Pink bonnet</name>
    <name type="synonym">Agaricus rosellus</name>
    <dbReference type="NCBI Taxonomy" id="1033263"/>
    <lineage>
        <taxon>Eukaryota</taxon>
        <taxon>Fungi</taxon>
        <taxon>Dikarya</taxon>
        <taxon>Basidiomycota</taxon>
        <taxon>Agaricomycotina</taxon>
        <taxon>Agaricomycetes</taxon>
        <taxon>Agaricomycetidae</taxon>
        <taxon>Agaricales</taxon>
        <taxon>Marasmiineae</taxon>
        <taxon>Mycenaceae</taxon>
        <taxon>Mycena</taxon>
    </lineage>
</organism>
<dbReference type="InterPro" id="IPR008030">
    <property type="entry name" value="NmrA-like"/>
</dbReference>